<accession>A0A0A9BSY7</accession>
<evidence type="ECO:0000313" key="1">
    <source>
        <dbReference type="EMBL" id="JAD62392.1"/>
    </source>
</evidence>
<dbReference type="EMBL" id="GBRH01235503">
    <property type="protein sequence ID" value="JAD62392.1"/>
    <property type="molecule type" value="Transcribed_RNA"/>
</dbReference>
<protein>
    <submittedName>
        <fullName evidence="1">Uncharacterized protein</fullName>
    </submittedName>
</protein>
<dbReference type="AlphaFoldDB" id="A0A0A9BSY7"/>
<reference evidence="1" key="2">
    <citation type="journal article" date="2015" name="Data Brief">
        <title>Shoot transcriptome of the giant reed, Arundo donax.</title>
        <authorList>
            <person name="Barrero R.A."/>
            <person name="Guerrero F.D."/>
            <person name="Moolhuijzen P."/>
            <person name="Goolsby J.A."/>
            <person name="Tidwell J."/>
            <person name="Bellgard S.E."/>
            <person name="Bellgard M.I."/>
        </authorList>
    </citation>
    <scope>NUCLEOTIDE SEQUENCE</scope>
    <source>
        <tissue evidence="1">Shoot tissue taken approximately 20 cm above the soil surface</tissue>
    </source>
</reference>
<sequence>MTSIYKSCISWYARCLFSKSNHVSQGYSKLNKNNSCRNKQGIITNIFIYSSILKSSWLIVSATCHDHQLHENDKPKLAEHTVGSVHKLVFLLDSTTDSDTSTPHILISRRKPLSY</sequence>
<name>A0A0A9BSY7_ARUDO</name>
<organism evidence="1">
    <name type="scientific">Arundo donax</name>
    <name type="common">Giant reed</name>
    <name type="synonym">Donax arundinaceus</name>
    <dbReference type="NCBI Taxonomy" id="35708"/>
    <lineage>
        <taxon>Eukaryota</taxon>
        <taxon>Viridiplantae</taxon>
        <taxon>Streptophyta</taxon>
        <taxon>Embryophyta</taxon>
        <taxon>Tracheophyta</taxon>
        <taxon>Spermatophyta</taxon>
        <taxon>Magnoliopsida</taxon>
        <taxon>Liliopsida</taxon>
        <taxon>Poales</taxon>
        <taxon>Poaceae</taxon>
        <taxon>PACMAD clade</taxon>
        <taxon>Arundinoideae</taxon>
        <taxon>Arundineae</taxon>
        <taxon>Arundo</taxon>
    </lineage>
</organism>
<proteinExistence type="predicted"/>
<reference evidence="1" key="1">
    <citation type="submission" date="2014-09" db="EMBL/GenBank/DDBJ databases">
        <authorList>
            <person name="Magalhaes I.L.F."/>
            <person name="Oliveira U."/>
            <person name="Santos F.R."/>
            <person name="Vidigal T.H.D.A."/>
            <person name="Brescovit A.D."/>
            <person name="Santos A.J."/>
        </authorList>
    </citation>
    <scope>NUCLEOTIDE SEQUENCE</scope>
    <source>
        <tissue evidence="1">Shoot tissue taken approximately 20 cm above the soil surface</tissue>
    </source>
</reference>